<feature type="compositionally biased region" description="Polar residues" evidence="1">
    <location>
        <begin position="375"/>
        <end position="384"/>
    </location>
</feature>
<dbReference type="PANTHER" id="PTHR11188">
    <property type="entry name" value="ARRESTIN DOMAIN CONTAINING PROTEIN"/>
    <property type="match status" value="1"/>
</dbReference>
<evidence type="ECO:0000313" key="3">
    <source>
        <dbReference type="EMBL" id="CAI5440965.1"/>
    </source>
</evidence>
<dbReference type="GO" id="GO:0005737">
    <property type="term" value="C:cytoplasm"/>
    <property type="evidence" value="ECO:0007669"/>
    <property type="project" value="TreeGrafter"/>
</dbReference>
<dbReference type="EMBL" id="CANHGI010000002">
    <property type="protein sequence ID" value="CAI5440965.1"/>
    <property type="molecule type" value="Genomic_DNA"/>
</dbReference>
<feature type="region of interest" description="Disordered" evidence="1">
    <location>
        <begin position="368"/>
        <end position="391"/>
    </location>
</feature>
<protein>
    <recommendedName>
        <fullName evidence="2">Arrestin C-terminal-like domain-containing protein</fullName>
    </recommendedName>
</protein>
<dbReference type="Proteomes" id="UP001152747">
    <property type="component" value="Unassembled WGS sequence"/>
</dbReference>
<accession>A0A9P1MY24</accession>
<reference evidence="3" key="1">
    <citation type="submission" date="2022-11" db="EMBL/GenBank/DDBJ databases">
        <authorList>
            <person name="Kikuchi T."/>
        </authorList>
    </citation>
    <scope>NUCLEOTIDE SEQUENCE</scope>
    <source>
        <strain evidence="3">PS1010</strain>
    </source>
</reference>
<dbReference type="PANTHER" id="PTHR11188:SF81">
    <property type="entry name" value="ARRESTIN C-TERMINAL-LIKE DOMAIN-CONTAINING PROTEIN"/>
    <property type="match status" value="1"/>
</dbReference>
<dbReference type="Pfam" id="PF02752">
    <property type="entry name" value="Arrestin_C"/>
    <property type="match status" value="1"/>
</dbReference>
<comment type="caution">
    <text evidence="3">The sequence shown here is derived from an EMBL/GenBank/DDBJ whole genome shotgun (WGS) entry which is preliminary data.</text>
</comment>
<evidence type="ECO:0000259" key="2">
    <source>
        <dbReference type="SMART" id="SM01017"/>
    </source>
</evidence>
<dbReference type="SMART" id="SM01017">
    <property type="entry name" value="Arrestin_C"/>
    <property type="match status" value="1"/>
</dbReference>
<gene>
    <name evidence="3" type="ORF">CAMP_LOCUS3602</name>
</gene>
<keyword evidence="4" id="KW-1185">Reference proteome</keyword>
<dbReference type="Gene3D" id="2.60.40.640">
    <property type="match status" value="2"/>
</dbReference>
<evidence type="ECO:0000256" key="1">
    <source>
        <dbReference type="SAM" id="MobiDB-lite"/>
    </source>
</evidence>
<dbReference type="AlphaFoldDB" id="A0A9P1MY24"/>
<dbReference type="InterPro" id="IPR014752">
    <property type="entry name" value="Arrestin-like_C"/>
</dbReference>
<dbReference type="InterPro" id="IPR050357">
    <property type="entry name" value="Arrestin_domain-protein"/>
</dbReference>
<organism evidence="3 4">
    <name type="scientific">Caenorhabditis angaria</name>
    <dbReference type="NCBI Taxonomy" id="860376"/>
    <lineage>
        <taxon>Eukaryota</taxon>
        <taxon>Metazoa</taxon>
        <taxon>Ecdysozoa</taxon>
        <taxon>Nematoda</taxon>
        <taxon>Chromadorea</taxon>
        <taxon>Rhabditida</taxon>
        <taxon>Rhabditina</taxon>
        <taxon>Rhabditomorpha</taxon>
        <taxon>Rhabditoidea</taxon>
        <taxon>Rhabditidae</taxon>
        <taxon>Peloderinae</taxon>
        <taxon>Caenorhabditis</taxon>
    </lineage>
</organism>
<name>A0A9P1MY24_9PELO</name>
<dbReference type="OrthoDB" id="2333384at2759"/>
<dbReference type="GO" id="GO:0015031">
    <property type="term" value="P:protein transport"/>
    <property type="evidence" value="ECO:0007669"/>
    <property type="project" value="TreeGrafter"/>
</dbReference>
<evidence type="ECO:0000313" key="4">
    <source>
        <dbReference type="Proteomes" id="UP001152747"/>
    </source>
</evidence>
<proteinExistence type="predicted"/>
<dbReference type="InterPro" id="IPR011022">
    <property type="entry name" value="Arrestin_C-like"/>
</dbReference>
<dbReference type="SUPFAM" id="SSF81296">
    <property type="entry name" value="E set domains"/>
    <property type="match status" value="1"/>
</dbReference>
<sequence>MVKLKQKRALRILLPDRPLRAGHKELIELCLKIPDAVQIVESKAVFEGRCRASFSGQDSVNVLADEKLTIPFEQVSLPTSKGFDVIPEGSHRLPIFLQVPPNLPGTFQAKWGAIVYRLVFKIKIKRFTSGDEGTIECEKNCEVFGKVALQQQPSYAKSVNLERHVKKKIFFVNRLDATLKIELERAAFLVGEYILVSGKIENHHSNIPIKRIGIEIRQHLIYASGDAQKIDSRLMSKQIIGSVPVNGQFQIHHSLKIPHDCYPSLVLNGSPIQVTYEILLVHSGHFEVGVPIFIGNCGATPNRHSILGAESVSTVYCVPPSEFSVGGGESQAATSPPPPPYSTFGRPDPIFIPIHMLKTPYRPFGPPNYHHHPNYDQNFNNLKSHSPPPPPRFIKIEEIVDDE</sequence>
<feature type="domain" description="Arrestin C-terminal-like" evidence="2">
    <location>
        <begin position="173"/>
        <end position="299"/>
    </location>
</feature>
<dbReference type="InterPro" id="IPR014756">
    <property type="entry name" value="Ig_E-set"/>
</dbReference>